<dbReference type="GO" id="GO:0005524">
    <property type="term" value="F:ATP binding"/>
    <property type="evidence" value="ECO:0007669"/>
    <property type="project" value="UniProtKB-KW"/>
</dbReference>
<sequence>MFAGPNGSGKSTFNRLVPAHLLGKYINPDDIERGVRETKYFDLAPYGISSQKSKLIDFLREHPVLKKSENSLPKIDLITIEGERLNFSEVEIDSYVASALSDFVRHSLIAEGISFTFETVMSSKDKVDLLKSARAAGYRVYVYYVATVDPEINIARVRYRVTCSGLLIPDTHLGRECSP</sequence>
<accession>A0AA37CI38</accession>
<organism evidence="4 6">
    <name type="scientific">Aquipseudomonas alcaligenes</name>
    <name type="common">Pseudomonas alcaligenes</name>
    <dbReference type="NCBI Taxonomy" id="43263"/>
    <lineage>
        <taxon>Bacteria</taxon>
        <taxon>Pseudomonadati</taxon>
        <taxon>Pseudomonadota</taxon>
        <taxon>Gammaproteobacteria</taxon>
        <taxon>Pseudomonadales</taxon>
        <taxon>Pseudomonadaceae</taxon>
        <taxon>Aquipseudomonas</taxon>
    </lineage>
</organism>
<keyword evidence="1" id="KW-0547">Nucleotide-binding</keyword>
<comment type="caution">
    <text evidence="4">The sequence shown here is derived from an EMBL/GenBank/DDBJ whole genome shotgun (WGS) entry which is preliminary data.</text>
</comment>
<gene>
    <name evidence="4" type="ORF">KAM435_30310</name>
    <name evidence="5" type="ORF">KAM436_30050</name>
</gene>
<dbReference type="AlphaFoldDB" id="A0AA37CI38"/>
<dbReference type="Proteomes" id="UP000887212">
    <property type="component" value="Unassembled WGS sequence"/>
</dbReference>
<dbReference type="PANTHER" id="PTHR39206">
    <property type="entry name" value="SLL8004 PROTEIN"/>
    <property type="match status" value="1"/>
</dbReference>
<evidence type="ECO:0000313" key="4">
    <source>
        <dbReference type="EMBL" id="GIZ89704.1"/>
    </source>
</evidence>
<dbReference type="Proteomes" id="UP000887228">
    <property type="component" value="Unassembled WGS sequence"/>
</dbReference>
<dbReference type="PANTHER" id="PTHR39206:SF1">
    <property type="entry name" value="SLL8004 PROTEIN"/>
    <property type="match status" value="1"/>
</dbReference>
<dbReference type="EMBL" id="BPMT01000013">
    <property type="protein sequence ID" value="GIZ94037.1"/>
    <property type="molecule type" value="Genomic_DNA"/>
</dbReference>
<evidence type="ECO:0000256" key="2">
    <source>
        <dbReference type="ARBA" id="ARBA00022840"/>
    </source>
</evidence>
<keyword evidence="2" id="KW-0067">ATP-binding</keyword>
<dbReference type="SUPFAM" id="SSF52540">
    <property type="entry name" value="P-loop containing nucleoside triphosphate hydrolases"/>
    <property type="match status" value="1"/>
</dbReference>
<reference evidence="4 7" key="1">
    <citation type="submission" date="2021-07" db="EMBL/GenBank/DDBJ databases">
        <title>Whole genome sequencing of carbapenem-resistant Pseudomonas spp. isolated in Japan.</title>
        <authorList>
            <person name="Suzuki M."/>
            <person name="Maehana S."/>
            <person name="Kitasato H."/>
        </authorList>
    </citation>
    <scope>NUCLEOTIDE SEQUENCE</scope>
    <source>
        <strain evidence="4">KAM435</strain>
        <strain evidence="5 7">KAM436</strain>
    </source>
</reference>
<evidence type="ECO:0000256" key="1">
    <source>
        <dbReference type="ARBA" id="ARBA00022741"/>
    </source>
</evidence>
<dbReference type="GO" id="GO:0016301">
    <property type="term" value="F:kinase activity"/>
    <property type="evidence" value="ECO:0007669"/>
    <property type="project" value="InterPro"/>
</dbReference>
<dbReference type="EMBL" id="BPMS01000014">
    <property type="protein sequence ID" value="GIZ89704.1"/>
    <property type="molecule type" value="Genomic_DNA"/>
</dbReference>
<proteinExistence type="predicted"/>
<evidence type="ECO:0000313" key="7">
    <source>
        <dbReference type="Proteomes" id="UP000887228"/>
    </source>
</evidence>
<evidence type="ECO:0000259" key="3">
    <source>
        <dbReference type="Pfam" id="PF06414"/>
    </source>
</evidence>
<dbReference type="Pfam" id="PF06414">
    <property type="entry name" value="Zeta_toxin"/>
    <property type="match status" value="1"/>
</dbReference>
<name>A0AA37CI38_AQUAC</name>
<dbReference type="InterPro" id="IPR027417">
    <property type="entry name" value="P-loop_NTPase"/>
</dbReference>
<protein>
    <recommendedName>
        <fullName evidence="3">Zeta toxin domain-containing protein</fullName>
    </recommendedName>
</protein>
<feature type="domain" description="Zeta toxin" evidence="3">
    <location>
        <begin position="98"/>
        <end position="164"/>
    </location>
</feature>
<evidence type="ECO:0000313" key="6">
    <source>
        <dbReference type="Proteomes" id="UP000887212"/>
    </source>
</evidence>
<evidence type="ECO:0000313" key="5">
    <source>
        <dbReference type="EMBL" id="GIZ94037.1"/>
    </source>
</evidence>
<dbReference type="InterPro" id="IPR010488">
    <property type="entry name" value="Zeta_toxin_domain"/>
</dbReference>
<dbReference type="Gene3D" id="3.40.50.300">
    <property type="entry name" value="P-loop containing nucleotide triphosphate hydrolases"/>
    <property type="match status" value="1"/>
</dbReference>